<sequence length="112" mass="11898">MLGPVKAGPSPTAPELGAKPRRKALGKAPARVQAQLSAMLAISTTGLPPQLLAALKHAASFHNPEFYRKQNQRFSAWGTPRLVCCFDARDPDWLGLPRGLADEAAQLIATAG</sequence>
<evidence type="ECO:0000313" key="3">
    <source>
        <dbReference type="Proteomes" id="UP000442707"/>
    </source>
</evidence>
<dbReference type="Proteomes" id="UP000442707">
    <property type="component" value="Unassembled WGS sequence"/>
</dbReference>
<proteinExistence type="predicted"/>
<organism evidence="2 3">
    <name type="scientific">Streptomyces luteolifulvus</name>
    <dbReference type="NCBI Taxonomy" id="2615112"/>
    <lineage>
        <taxon>Bacteria</taxon>
        <taxon>Bacillati</taxon>
        <taxon>Actinomycetota</taxon>
        <taxon>Actinomycetes</taxon>
        <taxon>Kitasatosporales</taxon>
        <taxon>Streptomycetaceae</taxon>
        <taxon>Streptomyces</taxon>
    </lineage>
</organism>
<evidence type="ECO:0000256" key="1">
    <source>
        <dbReference type="SAM" id="MobiDB-lite"/>
    </source>
</evidence>
<dbReference type="AlphaFoldDB" id="A0A6H9UMZ4"/>
<name>A0A6H9UMZ4_9ACTN</name>
<keyword evidence="3" id="KW-1185">Reference proteome</keyword>
<accession>A0A6H9UMZ4</accession>
<dbReference type="EMBL" id="VZRB01000067">
    <property type="protein sequence ID" value="KAB1139274.1"/>
    <property type="molecule type" value="Genomic_DNA"/>
</dbReference>
<reference evidence="2 3" key="1">
    <citation type="submission" date="2019-09" db="EMBL/GenBank/DDBJ databases">
        <title>Screening of Novel Bioactive Compounds from Soil-Associated.</title>
        <authorList>
            <person name="Zhao S."/>
        </authorList>
    </citation>
    <scope>NUCLEOTIDE SEQUENCE [LARGE SCALE GENOMIC DNA]</scope>
    <source>
        <strain evidence="2 3">HIT-DPA4</strain>
    </source>
</reference>
<comment type="caution">
    <text evidence="2">The sequence shown here is derived from an EMBL/GenBank/DDBJ whole genome shotgun (WGS) entry which is preliminary data.</text>
</comment>
<protein>
    <submittedName>
        <fullName evidence="2">Uncharacterized protein</fullName>
    </submittedName>
</protein>
<dbReference type="RefSeq" id="WP_150958742.1">
    <property type="nucleotide sequence ID" value="NZ_VZRB01000067.1"/>
</dbReference>
<feature type="region of interest" description="Disordered" evidence="1">
    <location>
        <begin position="1"/>
        <end position="28"/>
    </location>
</feature>
<evidence type="ECO:0000313" key="2">
    <source>
        <dbReference type="EMBL" id="KAB1139274.1"/>
    </source>
</evidence>
<gene>
    <name evidence="2" type="ORF">F7R91_40610</name>
</gene>